<dbReference type="Gene3D" id="3.40.50.12500">
    <property type="match status" value="1"/>
</dbReference>
<dbReference type="RefSeq" id="WP_184021941.1">
    <property type="nucleotide sequence ID" value="NZ_JACIJC010000008.1"/>
</dbReference>
<dbReference type="InterPro" id="IPR026286">
    <property type="entry name" value="MaiA/AMDase"/>
</dbReference>
<dbReference type="GO" id="GO:0050076">
    <property type="term" value="F:maleate isomerase activity"/>
    <property type="evidence" value="ECO:0007669"/>
    <property type="project" value="UniProtKB-EC"/>
</dbReference>
<protein>
    <submittedName>
        <fullName evidence="1">Maleate isomerase</fullName>
        <ecNumber evidence="1">5.2.1.1</ecNumber>
    </submittedName>
</protein>
<evidence type="ECO:0000313" key="1">
    <source>
        <dbReference type="EMBL" id="MBB5687738.1"/>
    </source>
</evidence>
<dbReference type="PANTHER" id="PTHR40267">
    <property type="entry name" value="BLR3294 PROTEIN"/>
    <property type="match status" value="1"/>
</dbReference>
<sequence length="250" mass="25925">MASRRIGIVVPSLNTIVEDDLRRFLPADIGYHIARLRLRKTAGKVTREALVEAAGEAIEQCTLLADADLDAIAFNCTGASITGGPEGARKLADDITLATSAPATTTALAVVAALRAVGATKIVHICPFAPEFAQDEATFLRDSGFEVVGSRGLGFTDAKVAAQMSPEEIIEIIAATDIRDADAIFLACANVRATEAVAALEARFGKPVIASNQAVIWALVQMVGGGAVLDAGALFDHSLSIAPTLDVDAA</sequence>
<evidence type="ECO:0000313" key="2">
    <source>
        <dbReference type="Proteomes" id="UP000549617"/>
    </source>
</evidence>
<proteinExistence type="predicted"/>
<comment type="caution">
    <text evidence="1">The sequence shown here is derived from an EMBL/GenBank/DDBJ whole genome shotgun (WGS) entry which is preliminary data.</text>
</comment>
<dbReference type="EC" id="5.2.1.1" evidence="1"/>
<dbReference type="PIRSF" id="PIRSF015736">
    <property type="entry name" value="MI"/>
    <property type="match status" value="1"/>
</dbReference>
<accession>A0A7W9EFX7</accession>
<organism evidence="1 2">
    <name type="scientific">Sphingobium boeckii</name>
    <dbReference type="NCBI Taxonomy" id="1082345"/>
    <lineage>
        <taxon>Bacteria</taxon>
        <taxon>Pseudomonadati</taxon>
        <taxon>Pseudomonadota</taxon>
        <taxon>Alphaproteobacteria</taxon>
        <taxon>Sphingomonadales</taxon>
        <taxon>Sphingomonadaceae</taxon>
        <taxon>Sphingobium</taxon>
    </lineage>
</organism>
<dbReference type="Proteomes" id="UP000549617">
    <property type="component" value="Unassembled WGS sequence"/>
</dbReference>
<keyword evidence="2" id="KW-1185">Reference proteome</keyword>
<dbReference type="Pfam" id="PF17645">
    <property type="entry name" value="Amdase"/>
    <property type="match status" value="1"/>
</dbReference>
<dbReference type="AlphaFoldDB" id="A0A7W9EFX7"/>
<gene>
    <name evidence="1" type="ORF">FHS49_003784</name>
</gene>
<name>A0A7W9EFX7_9SPHN</name>
<dbReference type="EMBL" id="JACIJC010000008">
    <property type="protein sequence ID" value="MBB5687738.1"/>
    <property type="molecule type" value="Genomic_DNA"/>
</dbReference>
<dbReference type="InterPro" id="IPR053714">
    <property type="entry name" value="Iso_Racemase_Enz_sf"/>
</dbReference>
<keyword evidence="1" id="KW-0413">Isomerase</keyword>
<reference evidence="1 2" key="1">
    <citation type="submission" date="2020-08" db="EMBL/GenBank/DDBJ databases">
        <title>Genomic Encyclopedia of Type Strains, Phase IV (KMG-IV): sequencing the most valuable type-strain genomes for metagenomic binning, comparative biology and taxonomic classification.</title>
        <authorList>
            <person name="Goeker M."/>
        </authorList>
    </citation>
    <scope>NUCLEOTIDE SEQUENCE [LARGE SCALE GENOMIC DNA]</scope>
    <source>
        <strain evidence="1 2">DSM 25079</strain>
    </source>
</reference>
<dbReference type="PANTHER" id="PTHR40267:SF1">
    <property type="entry name" value="BLR3294 PROTEIN"/>
    <property type="match status" value="1"/>
</dbReference>